<dbReference type="InterPro" id="IPR017144">
    <property type="entry name" value="Xaa-Arg_dipeptidase"/>
</dbReference>
<accession>A0A1T4ME44</accession>
<dbReference type="STRING" id="118967.SAMN02745191_1213"/>
<sequence>MKDLAYLTLEKYKDELLDLATTLFNTPELGYKEIKTKCIIQNFLIKHGFRIEKEYFETGFQVTIGQSEKPHIGLIAELDAIPTLGHRCANPLDHAAHSCGHSTQVVMMIGALLALKDLIDTNQIKGKITLFFCPAEEFIDIDYRKQLIQEKKIYAIGGKQNMIIDHIFDDVDCILHAHGMGEFRKYRFNVKSSLAGFVYKKYHFLGKASHAAMAPSEGINALSACNLFLQAQAMLRETFLDSDMNRIHGIITKGGDVVNSIPSEVIYEAYVRSFSTTTLIKLNQQLSDAAKHCALAIGADCDIEEIKGYFPFNQDINLSDVVYQNMLPFVDSKMIQTDEKSVASGDIGDLSLFKPTIQFGYTGFKGTMHGKDLEISEPDIVYTTSSKIVIGSIIDLLTNEKSLDKIINTFVQQMTIDEYKNYILNS</sequence>
<name>A0A1T4ME44_9FIRM</name>
<dbReference type="AlphaFoldDB" id="A0A1T4ME44"/>
<evidence type="ECO:0000313" key="3">
    <source>
        <dbReference type="Proteomes" id="UP000243297"/>
    </source>
</evidence>
<evidence type="ECO:0000256" key="1">
    <source>
        <dbReference type="PIRNR" id="PIRNR037226"/>
    </source>
</evidence>
<comment type="similarity">
    <text evidence="1">Belongs to the peptidase M20A family.</text>
</comment>
<reference evidence="3" key="1">
    <citation type="submission" date="2017-02" db="EMBL/GenBank/DDBJ databases">
        <authorList>
            <person name="Varghese N."/>
            <person name="Submissions S."/>
        </authorList>
    </citation>
    <scope>NUCLEOTIDE SEQUENCE [LARGE SCALE GENOMIC DNA]</scope>
    <source>
        <strain evidence="3">ATCC 25662</strain>
    </source>
</reference>
<dbReference type="InterPro" id="IPR052030">
    <property type="entry name" value="Peptidase_M20/M20A_hydrolases"/>
</dbReference>
<dbReference type="PANTHER" id="PTHR30575:SF0">
    <property type="entry name" value="XAA-ARG DIPEPTIDASE"/>
    <property type="match status" value="1"/>
</dbReference>
<dbReference type="Gene3D" id="3.30.70.360">
    <property type="match status" value="1"/>
</dbReference>
<organism evidence="2 3">
    <name type="scientific">Anaerorhabdus furcosa</name>
    <dbReference type="NCBI Taxonomy" id="118967"/>
    <lineage>
        <taxon>Bacteria</taxon>
        <taxon>Bacillati</taxon>
        <taxon>Bacillota</taxon>
        <taxon>Erysipelotrichia</taxon>
        <taxon>Erysipelotrichales</taxon>
        <taxon>Erysipelotrichaceae</taxon>
        <taxon>Anaerorhabdus</taxon>
    </lineage>
</organism>
<keyword evidence="2" id="KW-0378">Hydrolase</keyword>
<proteinExistence type="inferred from homology"/>
<dbReference type="EMBL" id="FUWY01000003">
    <property type="protein sequence ID" value="SJZ65126.1"/>
    <property type="molecule type" value="Genomic_DNA"/>
</dbReference>
<dbReference type="Pfam" id="PF01546">
    <property type="entry name" value="Peptidase_M20"/>
    <property type="match status" value="1"/>
</dbReference>
<dbReference type="GO" id="GO:0046657">
    <property type="term" value="P:folic acid catabolic process"/>
    <property type="evidence" value="ECO:0007669"/>
    <property type="project" value="TreeGrafter"/>
</dbReference>
<dbReference type="InterPro" id="IPR017439">
    <property type="entry name" value="Amidohydrolase"/>
</dbReference>
<dbReference type="GO" id="GO:0071713">
    <property type="term" value="F:para-aminobenzoyl-glutamate hydrolase activity"/>
    <property type="evidence" value="ECO:0007669"/>
    <property type="project" value="TreeGrafter"/>
</dbReference>
<dbReference type="InterPro" id="IPR036264">
    <property type="entry name" value="Bact_exopeptidase_dim_dom"/>
</dbReference>
<dbReference type="PIRSF" id="PIRSF037226">
    <property type="entry name" value="Amidohydrolase_ACY1L2_prd"/>
    <property type="match status" value="1"/>
</dbReference>
<dbReference type="Gene3D" id="3.40.630.10">
    <property type="entry name" value="Zn peptidases"/>
    <property type="match status" value="1"/>
</dbReference>
<evidence type="ECO:0000313" key="2">
    <source>
        <dbReference type="EMBL" id="SJZ65126.1"/>
    </source>
</evidence>
<dbReference type="GO" id="GO:0005737">
    <property type="term" value="C:cytoplasm"/>
    <property type="evidence" value="ECO:0007669"/>
    <property type="project" value="TreeGrafter"/>
</dbReference>
<dbReference type="PANTHER" id="PTHR30575">
    <property type="entry name" value="PEPTIDASE M20"/>
    <property type="match status" value="1"/>
</dbReference>
<dbReference type="Proteomes" id="UP000243297">
    <property type="component" value="Unassembled WGS sequence"/>
</dbReference>
<dbReference type="OrthoDB" id="9776731at2"/>
<gene>
    <name evidence="2" type="ORF">SAMN02745191_1213</name>
</gene>
<dbReference type="NCBIfam" id="TIGR01891">
    <property type="entry name" value="amidohydrolases"/>
    <property type="match status" value="1"/>
</dbReference>
<protein>
    <recommendedName>
        <fullName evidence="1">Peptidase M20 domain-containing protein 2</fullName>
    </recommendedName>
</protein>
<dbReference type="RefSeq" id="WP_078711624.1">
    <property type="nucleotide sequence ID" value="NZ_FUWY01000003.1"/>
</dbReference>
<keyword evidence="3" id="KW-1185">Reference proteome</keyword>
<dbReference type="SUPFAM" id="SSF55031">
    <property type="entry name" value="Bacterial exopeptidase dimerisation domain"/>
    <property type="match status" value="1"/>
</dbReference>
<dbReference type="InterPro" id="IPR002933">
    <property type="entry name" value="Peptidase_M20"/>
</dbReference>
<dbReference type="GO" id="GO:0016805">
    <property type="term" value="F:dipeptidase activity"/>
    <property type="evidence" value="ECO:0007669"/>
    <property type="project" value="InterPro"/>
</dbReference>
<dbReference type="SUPFAM" id="SSF53187">
    <property type="entry name" value="Zn-dependent exopeptidases"/>
    <property type="match status" value="1"/>
</dbReference>